<reference evidence="8 9" key="1">
    <citation type="submission" date="2017-06" db="EMBL/GenBank/DDBJ databases">
        <title>Comparative genomic analysis of Ambrosia Fusariam Clade fungi.</title>
        <authorList>
            <person name="Stajich J.E."/>
            <person name="Carrillo J."/>
            <person name="Kijimoto T."/>
            <person name="Eskalen A."/>
            <person name="O'Donnell K."/>
            <person name="Kasson M."/>
        </authorList>
    </citation>
    <scope>NUCLEOTIDE SEQUENCE [LARGE SCALE GENOMIC DNA]</scope>
    <source>
        <strain evidence="8">UCR3666</strain>
    </source>
</reference>
<sequence length="474" mass="52947">MSTNVRTNTVRLARRDGHKMTDQRVSFEYPELALSTDGKPVEAVTSESKHVLVIGAGVSGLMVAWILLDKGHRVTVLAQDWAWTNDFERSRIASQIAGALWEFPPGGCGLTEIESPGAGWAAIDHYREWALQSYEFYEKYLDVSNHYEATGHSFGVKFANLHQFFYTNVNGDDDDEESVKRKAIQTEADKGLIKGFHTYSKERMQAEFKDMIQTTFQNQSLESAYTHSAPIINTDKAMTYLMALVQAKGASMETRKLDQPINAIGQQLLEDFDADAIVNATGLGARELAGDADVYPVRGAVRRVENTNRGQFRHLKDAYLVPAQRDKNKHPTKTVFIVPRNDDVLYVGSIIQPNNHDLNLSPDSPEVRVMWDRAGAFMPSLLHAGFFPGFPFAQGLRPFTRRNVKVRADEEAAFPLVHNYGHGGSGWTLGMGTARCAVLILEKLWKHEKAAEINKAIYGGRSTKQCSKPRPSKL</sequence>
<evidence type="ECO:0000256" key="1">
    <source>
        <dbReference type="ARBA" id="ARBA00001974"/>
    </source>
</evidence>
<evidence type="ECO:0000259" key="7">
    <source>
        <dbReference type="Pfam" id="PF01266"/>
    </source>
</evidence>
<keyword evidence="6" id="KW-0812">Transmembrane</keyword>
<feature type="transmembrane region" description="Helical" evidence="6">
    <location>
        <begin position="50"/>
        <end position="68"/>
    </location>
</feature>
<evidence type="ECO:0000256" key="3">
    <source>
        <dbReference type="ARBA" id="ARBA00022630"/>
    </source>
</evidence>
<dbReference type="PANTHER" id="PTHR11530">
    <property type="entry name" value="D-AMINO ACID OXIDASE"/>
    <property type="match status" value="1"/>
</dbReference>
<dbReference type="GO" id="GO:0019478">
    <property type="term" value="P:D-amino acid catabolic process"/>
    <property type="evidence" value="ECO:0007669"/>
    <property type="project" value="TreeGrafter"/>
</dbReference>
<feature type="domain" description="FAD dependent oxidoreductase" evidence="7">
    <location>
        <begin position="51"/>
        <end position="437"/>
    </location>
</feature>
<dbReference type="AlphaFoldDB" id="A0A3M2S8Z6"/>
<evidence type="ECO:0000256" key="2">
    <source>
        <dbReference type="ARBA" id="ARBA00006730"/>
    </source>
</evidence>
<evidence type="ECO:0000313" key="9">
    <source>
        <dbReference type="Proteomes" id="UP000277212"/>
    </source>
</evidence>
<comment type="similarity">
    <text evidence="2">Belongs to the DAMOX/DASOX family.</text>
</comment>
<dbReference type="STRING" id="2010991.A0A3M2S8Z6"/>
<keyword evidence="3" id="KW-0285">Flavoprotein</keyword>
<comment type="caution">
    <text evidence="8">The sequence shown here is derived from an EMBL/GenBank/DDBJ whole genome shotgun (WGS) entry which is preliminary data.</text>
</comment>
<dbReference type="OrthoDB" id="2015447at2759"/>
<keyword evidence="5" id="KW-0560">Oxidoreductase</keyword>
<dbReference type="Pfam" id="PF01266">
    <property type="entry name" value="DAO"/>
    <property type="match status" value="1"/>
</dbReference>
<evidence type="ECO:0000256" key="6">
    <source>
        <dbReference type="SAM" id="Phobius"/>
    </source>
</evidence>
<dbReference type="SUPFAM" id="SSF51971">
    <property type="entry name" value="Nucleotide-binding domain"/>
    <property type="match status" value="1"/>
</dbReference>
<dbReference type="Gene3D" id="3.30.9.10">
    <property type="entry name" value="D-Amino Acid Oxidase, subunit A, domain 2"/>
    <property type="match status" value="1"/>
</dbReference>
<keyword evidence="6" id="KW-0472">Membrane</keyword>
<proteinExistence type="inferred from homology"/>
<dbReference type="GO" id="GO:0005737">
    <property type="term" value="C:cytoplasm"/>
    <property type="evidence" value="ECO:0007669"/>
    <property type="project" value="TreeGrafter"/>
</dbReference>
<evidence type="ECO:0000256" key="5">
    <source>
        <dbReference type="ARBA" id="ARBA00023002"/>
    </source>
</evidence>
<comment type="cofactor">
    <cofactor evidence="1">
        <name>FAD</name>
        <dbReference type="ChEBI" id="CHEBI:57692"/>
    </cofactor>
</comment>
<evidence type="ECO:0000313" key="8">
    <source>
        <dbReference type="EMBL" id="RMJ14043.1"/>
    </source>
</evidence>
<dbReference type="InterPro" id="IPR023209">
    <property type="entry name" value="DAO"/>
</dbReference>
<dbReference type="PROSITE" id="PS00677">
    <property type="entry name" value="DAO"/>
    <property type="match status" value="1"/>
</dbReference>
<organism evidence="8 9">
    <name type="scientific">Fusarium kuroshium</name>
    <dbReference type="NCBI Taxonomy" id="2010991"/>
    <lineage>
        <taxon>Eukaryota</taxon>
        <taxon>Fungi</taxon>
        <taxon>Dikarya</taxon>
        <taxon>Ascomycota</taxon>
        <taxon>Pezizomycotina</taxon>
        <taxon>Sordariomycetes</taxon>
        <taxon>Hypocreomycetidae</taxon>
        <taxon>Hypocreales</taxon>
        <taxon>Nectriaceae</taxon>
        <taxon>Fusarium</taxon>
        <taxon>Fusarium solani species complex</taxon>
    </lineage>
</organism>
<keyword evidence="9" id="KW-1185">Reference proteome</keyword>
<protein>
    <recommendedName>
        <fullName evidence="7">FAD dependent oxidoreductase domain-containing protein</fullName>
    </recommendedName>
</protein>
<evidence type="ECO:0000256" key="4">
    <source>
        <dbReference type="ARBA" id="ARBA00022827"/>
    </source>
</evidence>
<dbReference type="Gene3D" id="3.40.50.720">
    <property type="entry name" value="NAD(P)-binding Rossmann-like Domain"/>
    <property type="match status" value="1"/>
</dbReference>
<dbReference type="EMBL" id="NKUJ01000094">
    <property type="protein sequence ID" value="RMJ14043.1"/>
    <property type="molecule type" value="Genomic_DNA"/>
</dbReference>
<gene>
    <name evidence="8" type="ORF">CDV36_006297</name>
</gene>
<dbReference type="InterPro" id="IPR006076">
    <property type="entry name" value="FAD-dep_OxRdtase"/>
</dbReference>
<dbReference type="InterPro" id="IPR006181">
    <property type="entry name" value="D-amino_acid_oxidase_CS"/>
</dbReference>
<accession>A0A3M2S8Z6</accession>
<keyword evidence="4" id="KW-0274">FAD</keyword>
<dbReference type="PANTHER" id="PTHR11530:SF25">
    <property type="entry name" value="FAD DEPENDENT OXIDOREDUCTASE DOMAIN-CONTAINING PROTEIN"/>
    <property type="match status" value="1"/>
</dbReference>
<dbReference type="Proteomes" id="UP000277212">
    <property type="component" value="Unassembled WGS sequence"/>
</dbReference>
<keyword evidence="6" id="KW-1133">Transmembrane helix</keyword>
<dbReference type="SUPFAM" id="SSF54373">
    <property type="entry name" value="FAD-linked reductases, C-terminal domain"/>
    <property type="match status" value="1"/>
</dbReference>
<dbReference type="GO" id="GO:0003884">
    <property type="term" value="F:D-amino-acid oxidase activity"/>
    <property type="evidence" value="ECO:0007669"/>
    <property type="project" value="InterPro"/>
</dbReference>
<name>A0A3M2S8Z6_9HYPO</name>
<dbReference type="GO" id="GO:0071949">
    <property type="term" value="F:FAD binding"/>
    <property type="evidence" value="ECO:0007669"/>
    <property type="project" value="InterPro"/>
</dbReference>